<feature type="region of interest" description="Disordered" evidence="1">
    <location>
        <begin position="18"/>
        <end position="56"/>
    </location>
</feature>
<evidence type="ECO:0000256" key="1">
    <source>
        <dbReference type="SAM" id="MobiDB-lite"/>
    </source>
</evidence>
<organism evidence="2 3">
    <name type="scientific">Saccharata proteae CBS 121410</name>
    <dbReference type="NCBI Taxonomy" id="1314787"/>
    <lineage>
        <taxon>Eukaryota</taxon>
        <taxon>Fungi</taxon>
        <taxon>Dikarya</taxon>
        <taxon>Ascomycota</taxon>
        <taxon>Pezizomycotina</taxon>
        <taxon>Dothideomycetes</taxon>
        <taxon>Dothideomycetes incertae sedis</taxon>
        <taxon>Botryosphaeriales</taxon>
        <taxon>Saccharataceae</taxon>
        <taxon>Saccharata</taxon>
    </lineage>
</organism>
<proteinExistence type="predicted"/>
<dbReference type="AlphaFoldDB" id="A0A9P4LUL0"/>
<protein>
    <submittedName>
        <fullName evidence="2">Uncharacterized protein</fullName>
    </submittedName>
</protein>
<sequence>MAVAPRNIRRLRLLHLQGHHHHHDHHHDHHDHHDDDNDDDDSSSSKPPEAAQTCFNRFTRPIRSSTSSRCCTPTCWCTAVSFHPHKLGYGSSNRTSGARAGGADWLTGNACTVPTVGSSSSSTALALERPHLPDCSQPYGGSIAKGPWTPSVLIGQMRPLQPPEAPK</sequence>
<dbReference type="EMBL" id="ML978723">
    <property type="protein sequence ID" value="KAF2086625.1"/>
    <property type="molecule type" value="Genomic_DNA"/>
</dbReference>
<feature type="compositionally biased region" description="Basic residues" evidence="1">
    <location>
        <begin position="18"/>
        <end position="30"/>
    </location>
</feature>
<name>A0A9P4LUL0_9PEZI</name>
<accession>A0A9P4LUL0</accession>
<evidence type="ECO:0000313" key="3">
    <source>
        <dbReference type="Proteomes" id="UP000799776"/>
    </source>
</evidence>
<comment type="caution">
    <text evidence="2">The sequence shown here is derived from an EMBL/GenBank/DDBJ whole genome shotgun (WGS) entry which is preliminary data.</text>
</comment>
<gene>
    <name evidence="2" type="ORF">K490DRAFT_66408</name>
</gene>
<reference evidence="2" key="1">
    <citation type="journal article" date="2020" name="Stud. Mycol.">
        <title>101 Dothideomycetes genomes: a test case for predicting lifestyles and emergence of pathogens.</title>
        <authorList>
            <person name="Haridas S."/>
            <person name="Albert R."/>
            <person name="Binder M."/>
            <person name="Bloem J."/>
            <person name="Labutti K."/>
            <person name="Salamov A."/>
            <person name="Andreopoulos B."/>
            <person name="Baker S."/>
            <person name="Barry K."/>
            <person name="Bills G."/>
            <person name="Bluhm B."/>
            <person name="Cannon C."/>
            <person name="Castanera R."/>
            <person name="Culley D."/>
            <person name="Daum C."/>
            <person name="Ezra D."/>
            <person name="Gonzalez J."/>
            <person name="Henrissat B."/>
            <person name="Kuo A."/>
            <person name="Liang C."/>
            <person name="Lipzen A."/>
            <person name="Lutzoni F."/>
            <person name="Magnuson J."/>
            <person name="Mondo S."/>
            <person name="Nolan M."/>
            <person name="Ohm R."/>
            <person name="Pangilinan J."/>
            <person name="Park H.-J."/>
            <person name="Ramirez L."/>
            <person name="Alfaro M."/>
            <person name="Sun H."/>
            <person name="Tritt A."/>
            <person name="Yoshinaga Y."/>
            <person name="Zwiers L.-H."/>
            <person name="Turgeon B."/>
            <person name="Goodwin S."/>
            <person name="Spatafora J."/>
            <person name="Crous P."/>
            <person name="Grigoriev I."/>
        </authorList>
    </citation>
    <scope>NUCLEOTIDE SEQUENCE</scope>
    <source>
        <strain evidence="2">CBS 121410</strain>
    </source>
</reference>
<keyword evidence="3" id="KW-1185">Reference proteome</keyword>
<evidence type="ECO:0000313" key="2">
    <source>
        <dbReference type="EMBL" id="KAF2086625.1"/>
    </source>
</evidence>
<dbReference type="Proteomes" id="UP000799776">
    <property type="component" value="Unassembled WGS sequence"/>
</dbReference>